<dbReference type="AlphaFoldDB" id="A0A9P0EA65"/>
<gene>
    <name evidence="2" type="ORF">NEZAVI_LOCUS4293</name>
</gene>
<feature type="region of interest" description="Disordered" evidence="1">
    <location>
        <begin position="315"/>
        <end position="342"/>
    </location>
</feature>
<keyword evidence="3" id="KW-1185">Reference proteome</keyword>
<reference evidence="2" key="1">
    <citation type="submission" date="2022-01" db="EMBL/GenBank/DDBJ databases">
        <authorList>
            <person name="King R."/>
        </authorList>
    </citation>
    <scope>NUCLEOTIDE SEQUENCE</scope>
</reference>
<sequence>MEGLNVPLPPEQDEEGAQSLQKLKKVSKRKIRAPIKKTVEVKNQFQPLAEMQTEENMATTAATTPSASTSTSKATPIIQENKIPPVVMDRERFTLQQPSPPPPTNRAEPEQTSHPSHLPPTTEKAAHAQHQDIPTPPSTDQSQLMVTLEAVADSLEQLWISYNFIDKTKGNPLCESYEESGWRLEATRKLPQLEKLDGEPVKAVFSSCKVSISKRKFHLIIPKLDFGTLKQVADLSSNYLPLSPTRGDCLKGNSPSCDRSHRCFEIDQHSRQYTAHYVNQQQDPIIVSLPATDLLRRVDLGAAIDRLTREVAAVKAQKGTRTSQREKGSSSRNQRSSRSKSRRRLCFYHEQFKEETACRQPRYWKPTRASN</sequence>
<organism evidence="2 3">
    <name type="scientific">Nezara viridula</name>
    <name type="common">Southern green stink bug</name>
    <name type="synonym">Cimex viridulus</name>
    <dbReference type="NCBI Taxonomy" id="85310"/>
    <lineage>
        <taxon>Eukaryota</taxon>
        <taxon>Metazoa</taxon>
        <taxon>Ecdysozoa</taxon>
        <taxon>Arthropoda</taxon>
        <taxon>Hexapoda</taxon>
        <taxon>Insecta</taxon>
        <taxon>Pterygota</taxon>
        <taxon>Neoptera</taxon>
        <taxon>Paraneoptera</taxon>
        <taxon>Hemiptera</taxon>
        <taxon>Heteroptera</taxon>
        <taxon>Panheteroptera</taxon>
        <taxon>Pentatomomorpha</taxon>
        <taxon>Pentatomoidea</taxon>
        <taxon>Pentatomidae</taxon>
        <taxon>Pentatominae</taxon>
        <taxon>Nezara</taxon>
    </lineage>
</organism>
<dbReference type="OrthoDB" id="266138at2759"/>
<evidence type="ECO:0000256" key="1">
    <source>
        <dbReference type="SAM" id="MobiDB-lite"/>
    </source>
</evidence>
<evidence type="ECO:0000313" key="2">
    <source>
        <dbReference type="EMBL" id="CAH1393665.1"/>
    </source>
</evidence>
<proteinExistence type="predicted"/>
<name>A0A9P0EA65_NEZVI</name>
<evidence type="ECO:0000313" key="3">
    <source>
        <dbReference type="Proteomes" id="UP001152798"/>
    </source>
</evidence>
<accession>A0A9P0EA65</accession>
<dbReference type="EMBL" id="OV725078">
    <property type="protein sequence ID" value="CAH1393665.1"/>
    <property type="molecule type" value="Genomic_DNA"/>
</dbReference>
<feature type="compositionally biased region" description="Basic residues" evidence="1">
    <location>
        <begin position="22"/>
        <end position="35"/>
    </location>
</feature>
<feature type="compositionally biased region" description="Low complexity" evidence="1">
    <location>
        <begin position="58"/>
        <end position="76"/>
    </location>
</feature>
<protein>
    <submittedName>
        <fullName evidence="2">Uncharacterized protein</fullName>
    </submittedName>
</protein>
<feature type="region of interest" description="Disordered" evidence="1">
    <location>
        <begin position="1"/>
        <end position="141"/>
    </location>
</feature>
<dbReference type="Proteomes" id="UP001152798">
    <property type="component" value="Chromosome 2"/>
</dbReference>